<accession>A0ABN5I4P6</accession>
<evidence type="ECO:0000313" key="2">
    <source>
        <dbReference type="EMBL" id="AVH57964.1"/>
    </source>
</evidence>
<keyword evidence="1" id="KW-1133">Transmembrane helix</keyword>
<sequence length="271" mass="29888">MHADTESALHVLWGDVLEVPEAPVAPDASSASEESPRVRRRGRTTLLIATAAALGLVAGACSGFLIQADREPTKLPSLSQPVVAQAKGEGPEPLSAAQDRRVKTDGDLRKVLLQRPKGARAAEWVSEDGWLDVAGHAEQYTEPAEAFGNLLGDEFRRGVEAGWRVGSTYTVEIRLIQYRQEERHVVTEAADNEHYWANDEDGTNSWPIPGTGDGMAYIHTKAHTEPGYLPVYEAEAHAWRGDITMEIWVYDTKPIPKAKIMDLAERQMERL</sequence>
<feature type="transmembrane region" description="Helical" evidence="1">
    <location>
        <begin position="46"/>
        <end position="66"/>
    </location>
</feature>
<protein>
    <submittedName>
        <fullName evidence="2">Uncharacterized protein</fullName>
    </submittedName>
</protein>
<organism evidence="2 3">
    <name type="scientific">Streptomyces dengpaensis</name>
    <dbReference type="NCBI Taxonomy" id="2049881"/>
    <lineage>
        <taxon>Bacteria</taxon>
        <taxon>Bacillati</taxon>
        <taxon>Actinomycetota</taxon>
        <taxon>Actinomycetes</taxon>
        <taxon>Kitasatosporales</taxon>
        <taxon>Streptomycetaceae</taxon>
        <taxon>Streptomyces</taxon>
    </lineage>
</organism>
<evidence type="ECO:0000313" key="3">
    <source>
        <dbReference type="Proteomes" id="UP000238413"/>
    </source>
</evidence>
<dbReference type="EMBL" id="CP026652">
    <property type="protein sequence ID" value="AVH57964.1"/>
    <property type="molecule type" value="Genomic_DNA"/>
</dbReference>
<gene>
    <name evidence="2" type="ORF">C4B68_21805</name>
</gene>
<name>A0ABN5I4P6_9ACTN</name>
<proteinExistence type="predicted"/>
<keyword evidence="3" id="KW-1185">Reference proteome</keyword>
<reference evidence="2 3" key="1">
    <citation type="submission" date="2018-02" db="EMBL/GenBank/DDBJ databases">
        <title>Complete genome sequence of Streptomyces dengpaensis, the producer of angucyclines.</title>
        <authorList>
            <person name="Yumei L."/>
        </authorList>
    </citation>
    <scope>NUCLEOTIDE SEQUENCE [LARGE SCALE GENOMIC DNA]</scope>
    <source>
        <strain evidence="2 3">XZHG99</strain>
    </source>
</reference>
<keyword evidence="1" id="KW-0812">Transmembrane</keyword>
<keyword evidence="1" id="KW-0472">Membrane</keyword>
<dbReference type="Proteomes" id="UP000238413">
    <property type="component" value="Chromosome"/>
</dbReference>
<evidence type="ECO:0000256" key="1">
    <source>
        <dbReference type="SAM" id="Phobius"/>
    </source>
</evidence>